<organism evidence="2 3">
    <name type="scientific">Ooceraea biroi</name>
    <name type="common">Clonal raider ant</name>
    <name type="synonym">Cerapachys biroi</name>
    <dbReference type="NCBI Taxonomy" id="2015173"/>
    <lineage>
        <taxon>Eukaryota</taxon>
        <taxon>Metazoa</taxon>
        <taxon>Ecdysozoa</taxon>
        <taxon>Arthropoda</taxon>
        <taxon>Hexapoda</taxon>
        <taxon>Insecta</taxon>
        <taxon>Pterygota</taxon>
        <taxon>Neoptera</taxon>
        <taxon>Endopterygota</taxon>
        <taxon>Hymenoptera</taxon>
        <taxon>Apocrita</taxon>
        <taxon>Aculeata</taxon>
        <taxon>Formicoidea</taxon>
        <taxon>Formicidae</taxon>
        <taxon>Dorylinae</taxon>
        <taxon>Ooceraea</taxon>
    </lineage>
</organism>
<keyword evidence="1" id="KW-0812">Transmembrane</keyword>
<evidence type="ECO:0000313" key="2">
    <source>
        <dbReference type="EMBL" id="EZA57726.1"/>
    </source>
</evidence>
<sequence length="51" mass="5508">MGYGLAINSSNEVDKVVGTLTCTICSLYLRVIAFVIISLSYASRPSLSFFS</sequence>
<reference evidence="2 3" key="1">
    <citation type="journal article" date="2014" name="Curr. Biol.">
        <title>The genome of the clonal raider ant Cerapachys biroi.</title>
        <authorList>
            <person name="Oxley P.R."/>
            <person name="Ji L."/>
            <person name="Fetter-Pruneda I."/>
            <person name="McKenzie S.K."/>
            <person name="Li C."/>
            <person name="Hu H."/>
            <person name="Zhang G."/>
            <person name="Kronauer D.J."/>
        </authorList>
    </citation>
    <scope>NUCLEOTIDE SEQUENCE [LARGE SCALE GENOMIC DNA]</scope>
</reference>
<dbReference type="Proteomes" id="UP000053097">
    <property type="component" value="Unassembled WGS sequence"/>
</dbReference>
<proteinExistence type="predicted"/>
<gene>
    <name evidence="2" type="ORF">X777_00826</name>
</gene>
<dbReference type="EMBL" id="KK107139">
    <property type="protein sequence ID" value="EZA57726.1"/>
    <property type="molecule type" value="Genomic_DNA"/>
</dbReference>
<dbReference type="AlphaFoldDB" id="A0A026WPX6"/>
<feature type="transmembrane region" description="Helical" evidence="1">
    <location>
        <begin position="16"/>
        <end position="42"/>
    </location>
</feature>
<keyword evidence="1" id="KW-0472">Membrane</keyword>
<name>A0A026WPX6_OOCBI</name>
<protein>
    <submittedName>
        <fullName evidence="2">Uncharacterized protein</fullName>
    </submittedName>
</protein>
<accession>A0A026WPX6</accession>
<keyword evidence="1" id="KW-1133">Transmembrane helix</keyword>
<evidence type="ECO:0000313" key="3">
    <source>
        <dbReference type="Proteomes" id="UP000053097"/>
    </source>
</evidence>
<evidence type="ECO:0000256" key="1">
    <source>
        <dbReference type="SAM" id="Phobius"/>
    </source>
</evidence>
<keyword evidence="3" id="KW-1185">Reference proteome</keyword>